<dbReference type="PROSITE" id="PS52016">
    <property type="entry name" value="TONB_DEPENDENT_REC_3"/>
    <property type="match status" value="1"/>
</dbReference>
<dbReference type="GO" id="GO:0009279">
    <property type="term" value="C:cell outer membrane"/>
    <property type="evidence" value="ECO:0007669"/>
    <property type="project" value="UniProtKB-SubCell"/>
</dbReference>
<reference evidence="20 21" key="1">
    <citation type="submission" date="2016-10" db="EMBL/GenBank/DDBJ databases">
        <title>Rodentibacter gen. nov. and new species.</title>
        <authorList>
            <person name="Christensen H."/>
        </authorList>
    </citation>
    <scope>NUCLEOTIDE SEQUENCE [LARGE SCALE GENOMIC DNA]</scope>
    <source>
        <strain evidence="20 21">Ppn418</strain>
    </source>
</reference>
<comment type="caution">
    <text evidence="20">The sequence shown here is derived from an EMBL/GenBank/DDBJ whole genome shotgun (WGS) entry which is preliminary data.</text>
</comment>
<feature type="chain" id="PRO_5012414859" evidence="17">
    <location>
        <begin position="24"/>
        <end position="723"/>
    </location>
</feature>
<name>A0A1V3IEZ9_9PAST</name>
<dbReference type="SUPFAM" id="SSF56935">
    <property type="entry name" value="Porins"/>
    <property type="match status" value="1"/>
</dbReference>
<dbReference type="PANTHER" id="PTHR32552:SF82">
    <property type="entry name" value="FCUA PROTEIN"/>
    <property type="match status" value="1"/>
</dbReference>
<keyword evidence="9" id="KW-0406">Ion transport</keyword>
<dbReference type="Proteomes" id="UP000189426">
    <property type="component" value="Unassembled WGS sequence"/>
</dbReference>
<keyword evidence="8" id="KW-0408">Iron</keyword>
<comment type="subcellular location">
    <subcellularLocation>
        <location evidence="1 14">Cell outer membrane</location>
        <topology evidence="1 14">Multi-pass membrane protein</topology>
    </subcellularLocation>
</comment>
<keyword evidence="5" id="KW-0410">Iron transport</keyword>
<dbReference type="EMBL" id="MLHG01000053">
    <property type="protein sequence ID" value="OOF38762.1"/>
    <property type="molecule type" value="Genomic_DNA"/>
</dbReference>
<evidence type="ECO:0000256" key="4">
    <source>
        <dbReference type="ARBA" id="ARBA00022452"/>
    </source>
</evidence>
<dbReference type="Gene3D" id="2.170.130.10">
    <property type="entry name" value="TonB-dependent receptor, plug domain"/>
    <property type="match status" value="1"/>
</dbReference>
<evidence type="ECO:0000256" key="8">
    <source>
        <dbReference type="ARBA" id="ARBA00023004"/>
    </source>
</evidence>
<dbReference type="PROSITE" id="PS01156">
    <property type="entry name" value="TONB_DEPENDENT_REC_2"/>
    <property type="match status" value="1"/>
</dbReference>
<dbReference type="PANTHER" id="PTHR32552">
    <property type="entry name" value="FERRICHROME IRON RECEPTOR-RELATED"/>
    <property type="match status" value="1"/>
</dbReference>
<dbReference type="InterPro" id="IPR039426">
    <property type="entry name" value="TonB-dep_rcpt-like"/>
</dbReference>
<dbReference type="InterPro" id="IPR000531">
    <property type="entry name" value="Beta-barrel_TonB"/>
</dbReference>
<dbReference type="RefSeq" id="WP_077494453.1">
    <property type="nucleotide sequence ID" value="NZ_MLHG01000053.1"/>
</dbReference>
<evidence type="ECO:0000256" key="9">
    <source>
        <dbReference type="ARBA" id="ARBA00023065"/>
    </source>
</evidence>
<dbReference type="InterPro" id="IPR010917">
    <property type="entry name" value="TonB_rcpt_CS"/>
</dbReference>
<dbReference type="GO" id="GO:0015891">
    <property type="term" value="P:siderophore transport"/>
    <property type="evidence" value="ECO:0007669"/>
    <property type="project" value="InterPro"/>
</dbReference>
<protein>
    <submittedName>
        <fullName evidence="20">TonB-dependent receptor</fullName>
    </submittedName>
</protein>
<dbReference type="InterPro" id="IPR037066">
    <property type="entry name" value="Plug_dom_sf"/>
</dbReference>
<sequence length="723" mass="79206">MKKIFIYSTLASAVIFAMNSAYADEQKVEELDVIEISSDASQEGLAKEFSGGQVASGTRVGILGNKANLENPFATTGYTNKFIQDKQARSVADVLKNDPNIRVARGFGNFQESYFMRGFITNSDDILYNGLYGLLPRQYIASEMFERVEVQRGASAFLNGAAPSGGSIGGTIALMPKRAPSEDLNRLNIGISSNERTNVGADVSRRFGDSKEFGVRLNAAHTEGESAIDNDKARNTVFHLGLDWKGEKARISADLGYQKNHLSSPRPSVTLAGTVTEVPSAPKATSNWGQHWTYSEERDVFGTLRAEYDFLPNFTGYAAYGFHDGKESNVLANLTVRDNNGNGTEYRFDNTRRNIIHTGEVGLKGNFETASVGHEWTLNINRYQEKRKNAYVMDWQNAFATNIYSPIYLDGIAYSPNALRGNDLGSPALTNRVVLTSVALADTLSFLDKTLQVTLGARWQQLSTKDFAYNTGVQSASYKEARITPSMGIVYRFTPELSVYGNYIENLAQGGSAPSPAINQGETLKPYVSKQKEIGVKYESQNGFGASLALFSTEKPRGYLGANNFYTTKGKDRHNGAEINIYGQVAQNIRLLGGVTLLQAKQRDTGSSTTEGKYTIGVPKFQGNLGLEYDVKAIDGLTLESRLTYTASSYANAQNTLKVKGWTRVDVGARYIAIIGNTPVTLRARLDNLTNKKYWESVGGYPNYGYLVSGAPRTLSVSATIDF</sequence>
<feature type="signal peptide" evidence="17">
    <location>
        <begin position="1"/>
        <end position="23"/>
    </location>
</feature>
<dbReference type="InterPro" id="IPR036942">
    <property type="entry name" value="Beta-barrel_TonB_sf"/>
</dbReference>
<evidence type="ECO:0000256" key="3">
    <source>
        <dbReference type="ARBA" id="ARBA00022448"/>
    </source>
</evidence>
<evidence type="ECO:0000256" key="5">
    <source>
        <dbReference type="ARBA" id="ARBA00022496"/>
    </source>
</evidence>
<organism evidence="20 21">
    <name type="scientific">Rodentibacter mrazii</name>
    <dbReference type="NCBI Taxonomy" id="1908257"/>
    <lineage>
        <taxon>Bacteria</taxon>
        <taxon>Pseudomonadati</taxon>
        <taxon>Pseudomonadota</taxon>
        <taxon>Gammaproteobacteria</taxon>
        <taxon>Pasteurellales</taxon>
        <taxon>Pasteurellaceae</taxon>
        <taxon>Rodentibacter</taxon>
    </lineage>
</organism>
<feature type="domain" description="TonB-dependent receptor-like beta-barrel" evidence="18">
    <location>
        <begin position="254"/>
        <end position="689"/>
    </location>
</feature>
<evidence type="ECO:0000256" key="1">
    <source>
        <dbReference type="ARBA" id="ARBA00004571"/>
    </source>
</evidence>
<evidence type="ECO:0000259" key="19">
    <source>
        <dbReference type="Pfam" id="PF07715"/>
    </source>
</evidence>
<evidence type="ECO:0000256" key="7">
    <source>
        <dbReference type="ARBA" id="ARBA00022729"/>
    </source>
</evidence>
<dbReference type="CDD" id="cd01347">
    <property type="entry name" value="ligand_gated_channel"/>
    <property type="match status" value="1"/>
</dbReference>
<evidence type="ECO:0000256" key="16">
    <source>
        <dbReference type="RuleBase" id="RU003357"/>
    </source>
</evidence>
<feature type="short sequence motif" description="TonB C-terminal box" evidence="15">
    <location>
        <begin position="706"/>
        <end position="723"/>
    </location>
</feature>
<dbReference type="GO" id="GO:0015344">
    <property type="term" value="F:siderophore uptake transmembrane transporter activity"/>
    <property type="evidence" value="ECO:0007669"/>
    <property type="project" value="TreeGrafter"/>
</dbReference>
<keyword evidence="6 14" id="KW-0812">Transmembrane</keyword>
<proteinExistence type="inferred from homology"/>
<evidence type="ECO:0000256" key="10">
    <source>
        <dbReference type="ARBA" id="ARBA00023077"/>
    </source>
</evidence>
<evidence type="ECO:0000259" key="18">
    <source>
        <dbReference type="Pfam" id="PF00593"/>
    </source>
</evidence>
<evidence type="ECO:0000256" key="17">
    <source>
        <dbReference type="SAM" id="SignalP"/>
    </source>
</evidence>
<keyword evidence="7 17" id="KW-0732">Signal</keyword>
<dbReference type="GO" id="GO:0038023">
    <property type="term" value="F:signaling receptor activity"/>
    <property type="evidence" value="ECO:0007669"/>
    <property type="project" value="InterPro"/>
</dbReference>
<evidence type="ECO:0000256" key="13">
    <source>
        <dbReference type="ARBA" id="ARBA00023237"/>
    </source>
</evidence>
<evidence type="ECO:0000256" key="2">
    <source>
        <dbReference type="ARBA" id="ARBA00009810"/>
    </source>
</evidence>
<gene>
    <name evidence="20" type="ORF">BKK47_08490</name>
</gene>
<evidence type="ECO:0000256" key="15">
    <source>
        <dbReference type="PROSITE-ProRule" id="PRU10144"/>
    </source>
</evidence>
<dbReference type="InterPro" id="IPR012910">
    <property type="entry name" value="Plug_dom"/>
</dbReference>
<evidence type="ECO:0000256" key="14">
    <source>
        <dbReference type="PROSITE-ProRule" id="PRU01360"/>
    </source>
</evidence>
<dbReference type="Pfam" id="PF00593">
    <property type="entry name" value="TonB_dep_Rec_b-barrel"/>
    <property type="match status" value="1"/>
</dbReference>
<keyword evidence="11 14" id="KW-0472">Membrane</keyword>
<dbReference type="NCBIfam" id="TIGR01783">
    <property type="entry name" value="TonB-siderophor"/>
    <property type="match status" value="1"/>
</dbReference>
<dbReference type="AlphaFoldDB" id="A0A1V3IEZ9"/>
<feature type="domain" description="TonB-dependent receptor plug" evidence="19">
    <location>
        <begin position="70"/>
        <end position="166"/>
    </location>
</feature>
<keyword evidence="21" id="KW-1185">Reference proteome</keyword>
<comment type="similarity">
    <text evidence="2 14 16">Belongs to the TonB-dependent receptor family.</text>
</comment>
<dbReference type="Pfam" id="PF07715">
    <property type="entry name" value="Plug"/>
    <property type="match status" value="1"/>
</dbReference>
<keyword evidence="12 20" id="KW-0675">Receptor</keyword>
<keyword evidence="10 16" id="KW-0798">TonB box</keyword>
<evidence type="ECO:0000256" key="6">
    <source>
        <dbReference type="ARBA" id="ARBA00022692"/>
    </source>
</evidence>
<evidence type="ECO:0000256" key="11">
    <source>
        <dbReference type="ARBA" id="ARBA00023136"/>
    </source>
</evidence>
<dbReference type="InterPro" id="IPR010105">
    <property type="entry name" value="TonB_sidphr_rcpt"/>
</dbReference>
<dbReference type="STRING" id="1908257.BKK47_08490"/>
<evidence type="ECO:0000313" key="20">
    <source>
        <dbReference type="EMBL" id="OOF38762.1"/>
    </source>
</evidence>
<evidence type="ECO:0000313" key="21">
    <source>
        <dbReference type="Proteomes" id="UP000189426"/>
    </source>
</evidence>
<keyword evidence="3 14" id="KW-0813">Transport</keyword>
<keyword evidence="4 14" id="KW-1134">Transmembrane beta strand</keyword>
<keyword evidence="13 14" id="KW-0998">Cell outer membrane</keyword>
<dbReference type="Gene3D" id="2.40.170.20">
    <property type="entry name" value="TonB-dependent receptor, beta-barrel domain"/>
    <property type="match status" value="1"/>
</dbReference>
<evidence type="ECO:0000256" key="12">
    <source>
        <dbReference type="ARBA" id="ARBA00023170"/>
    </source>
</evidence>
<accession>A0A1V3IEZ9</accession>